<dbReference type="CDD" id="cd00190">
    <property type="entry name" value="Tryp_SPc"/>
    <property type="match status" value="1"/>
</dbReference>
<dbReference type="InterPro" id="IPR001254">
    <property type="entry name" value="Trypsin_dom"/>
</dbReference>
<organism evidence="5 6">
    <name type="scientific">Diabrotica virgifera virgifera</name>
    <name type="common">western corn rootworm</name>
    <dbReference type="NCBI Taxonomy" id="50390"/>
    <lineage>
        <taxon>Eukaryota</taxon>
        <taxon>Metazoa</taxon>
        <taxon>Ecdysozoa</taxon>
        <taxon>Arthropoda</taxon>
        <taxon>Hexapoda</taxon>
        <taxon>Insecta</taxon>
        <taxon>Pterygota</taxon>
        <taxon>Neoptera</taxon>
        <taxon>Endopterygota</taxon>
        <taxon>Coleoptera</taxon>
        <taxon>Polyphaga</taxon>
        <taxon>Cucujiformia</taxon>
        <taxon>Chrysomeloidea</taxon>
        <taxon>Chrysomelidae</taxon>
        <taxon>Galerucinae</taxon>
        <taxon>Diabroticina</taxon>
        <taxon>Diabroticites</taxon>
        <taxon>Diabrotica</taxon>
    </lineage>
</organism>
<evidence type="ECO:0000313" key="5">
    <source>
        <dbReference type="EnsemblMetazoa" id="XP_028135371.2"/>
    </source>
</evidence>
<sequence length="467" mass="51726">MFVIFVILAFVSHSQGYYQACCIAGLHGVCRPARLCDAVFKLVTNSYIEYCLSDETEIYICCPHVLTAFNQDPLYFSKQNNGQNITLPKKMVSSAEPNEHPLPIGVQGNVVLSTSTEDYMSSTMKYDRLKSPLLEDTPLSKELDGDPINTVFSTSTENLMNSTTQNDGLKNPAPSPITLDEDPSSVSVKMCEKYYPKYVAYVSFGILSLPKQFPHMALIGFGPEDDKKWLCGGSVISYNFVLTAAHCLASTEYGAAKWVHLGDLDLSTEKDDAEPQDFNITRAIPHPNYVSSTRYNDIALIQLDRNIRITAYVNIACLQTIKNIYDSKGNMTAAGWGKEEFAGEASNFLLYVKLNEVATEECRNSYSDVGKSVLPYGIDGDTMICAGGDMGRDTCEGDSGGPLQVKNSKKYSYGTGYRIVGITSFGKACGITRSPSVYTRVSYYLDWIERIVWSEEYQKAHPETTPE</sequence>
<dbReference type="Gene3D" id="2.40.10.10">
    <property type="entry name" value="Trypsin-like serine proteases"/>
    <property type="match status" value="2"/>
</dbReference>
<reference evidence="5" key="1">
    <citation type="submission" date="2025-05" db="UniProtKB">
        <authorList>
            <consortium name="EnsemblMetazoa"/>
        </authorList>
    </citation>
    <scope>IDENTIFICATION</scope>
</reference>
<keyword evidence="2" id="KW-0378">Hydrolase</keyword>
<dbReference type="SMART" id="SM00020">
    <property type="entry name" value="Tryp_SPc"/>
    <property type="match status" value="1"/>
</dbReference>
<dbReference type="GeneID" id="114330247"/>
<evidence type="ECO:0000313" key="6">
    <source>
        <dbReference type="Proteomes" id="UP001652700"/>
    </source>
</evidence>
<keyword evidence="1" id="KW-1015">Disulfide bond</keyword>
<dbReference type="InterPro" id="IPR033116">
    <property type="entry name" value="TRYPSIN_SER"/>
</dbReference>
<evidence type="ECO:0000256" key="2">
    <source>
        <dbReference type="RuleBase" id="RU363034"/>
    </source>
</evidence>
<accession>A0ABM5IL42</accession>
<dbReference type="PRINTS" id="PR00722">
    <property type="entry name" value="CHYMOTRYPSIN"/>
</dbReference>
<keyword evidence="3" id="KW-0732">Signal</keyword>
<dbReference type="Pfam" id="PF00089">
    <property type="entry name" value="Trypsin"/>
    <property type="match status" value="1"/>
</dbReference>
<dbReference type="PROSITE" id="PS50240">
    <property type="entry name" value="TRYPSIN_DOM"/>
    <property type="match status" value="1"/>
</dbReference>
<feature type="domain" description="Peptidase S1" evidence="4">
    <location>
        <begin position="202"/>
        <end position="453"/>
    </location>
</feature>
<dbReference type="InterPro" id="IPR001314">
    <property type="entry name" value="Peptidase_S1A"/>
</dbReference>
<keyword evidence="2" id="KW-0720">Serine protease</keyword>
<evidence type="ECO:0000256" key="1">
    <source>
        <dbReference type="ARBA" id="ARBA00023157"/>
    </source>
</evidence>
<dbReference type="RefSeq" id="XP_028135371.2">
    <property type="nucleotide sequence ID" value="XM_028279570.2"/>
</dbReference>
<dbReference type="InterPro" id="IPR009003">
    <property type="entry name" value="Peptidase_S1_PA"/>
</dbReference>
<proteinExistence type="predicted"/>
<dbReference type="PANTHER" id="PTHR24260:SF147">
    <property type="entry name" value="EG:BACR7A4.3 PROTEIN-RELATED"/>
    <property type="match status" value="1"/>
</dbReference>
<dbReference type="Proteomes" id="UP001652700">
    <property type="component" value="Unplaced"/>
</dbReference>
<evidence type="ECO:0000259" key="4">
    <source>
        <dbReference type="PROSITE" id="PS50240"/>
    </source>
</evidence>
<dbReference type="PANTHER" id="PTHR24260">
    <property type="match status" value="1"/>
</dbReference>
<dbReference type="PROSITE" id="PS00134">
    <property type="entry name" value="TRYPSIN_HIS"/>
    <property type="match status" value="1"/>
</dbReference>
<dbReference type="InterPro" id="IPR018114">
    <property type="entry name" value="TRYPSIN_HIS"/>
</dbReference>
<keyword evidence="6" id="KW-1185">Reference proteome</keyword>
<dbReference type="InterPro" id="IPR043504">
    <property type="entry name" value="Peptidase_S1_PA_chymotrypsin"/>
</dbReference>
<feature type="signal peptide" evidence="3">
    <location>
        <begin position="1"/>
        <end position="16"/>
    </location>
</feature>
<evidence type="ECO:0000256" key="3">
    <source>
        <dbReference type="SAM" id="SignalP"/>
    </source>
</evidence>
<name>A0ABM5IL42_DIAVI</name>
<dbReference type="InterPro" id="IPR051333">
    <property type="entry name" value="CLIP_Serine_Protease"/>
</dbReference>
<dbReference type="PROSITE" id="PS00135">
    <property type="entry name" value="TRYPSIN_SER"/>
    <property type="match status" value="1"/>
</dbReference>
<dbReference type="SUPFAM" id="SSF50494">
    <property type="entry name" value="Trypsin-like serine proteases"/>
    <property type="match status" value="1"/>
</dbReference>
<dbReference type="EnsemblMetazoa" id="XM_028279570.2">
    <property type="protein sequence ID" value="XP_028135371.2"/>
    <property type="gene ID" value="LOC114330247"/>
</dbReference>
<protein>
    <recommendedName>
        <fullName evidence="4">Peptidase S1 domain-containing protein</fullName>
    </recommendedName>
</protein>
<keyword evidence="2" id="KW-0645">Protease</keyword>
<feature type="chain" id="PRO_5045744191" description="Peptidase S1 domain-containing protein" evidence="3">
    <location>
        <begin position="17"/>
        <end position="467"/>
    </location>
</feature>